<evidence type="ECO:0000256" key="3">
    <source>
        <dbReference type="ARBA" id="ARBA00022519"/>
    </source>
</evidence>
<evidence type="ECO:0000256" key="7">
    <source>
        <dbReference type="ARBA" id="ARBA00022960"/>
    </source>
</evidence>
<dbReference type="InterPro" id="IPR018480">
    <property type="entry name" value="PNAcMuramoyl-5peptid_Trfase_CS"/>
</dbReference>
<keyword evidence="13" id="KW-1003">Cell membrane</keyword>
<feature type="transmembrane region" description="Helical" evidence="13">
    <location>
        <begin position="262"/>
        <end position="283"/>
    </location>
</feature>
<dbReference type="GO" id="GO:0008963">
    <property type="term" value="F:phospho-N-acetylmuramoyl-pentapeptide-transferase activity"/>
    <property type="evidence" value="ECO:0007669"/>
    <property type="project" value="UniProtKB-UniRule"/>
</dbReference>
<keyword evidence="4 13" id="KW-0132">Cell division</keyword>
<feature type="transmembrane region" description="Helical" evidence="13">
    <location>
        <begin position="96"/>
        <end position="118"/>
    </location>
</feature>
<evidence type="ECO:0000256" key="4">
    <source>
        <dbReference type="ARBA" id="ARBA00022618"/>
    </source>
</evidence>
<sequence>MFLEFLYPLVKYFTPFNVFRYLTFRAAYGALTALFISFLFGPRIIEGLRNLKVGQAIRDDGPQSHLKKGGTPTMGGVLIILSVLIAVLLWQDLHNFYVWLTLAGFVGFGAVGFIDDYLKVTQKNSKGLPAWAKLIGQFGVAFVIVLTLYYTEDSHITQLYIPFFKNPVINLGWVWIPFAVLLLVWESNAVNLTDGLDGLAIGLVILVFIALSILTYLSGRSDYAAYLGIPYIQGAGELTIFCLAIVGASVGFLWFNAHPAEVFMGDVGSLSLGGVMAVLSLIIKKEILILIIGGVFLIEALSVVLQVASYKLRKKRIFKMAPLHHHFELSGWAETKVVIRFWILGGLFALIAISTLKIQ</sequence>
<keyword evidence="9 13" id="KW-1133">Transmembrane helix</keyword>
<keyword evidence="13 15" id="KW-0479">Metal-binding</keyword>
<dbReference type="InterPro" id="IPR003524">
    <property type="entry name" value="PNAcMuramoyl-5peptid_Trfase"/>
</dbReference>
<evidence type="ECO:0000256" key="8">
    <source>
        <dbReference type="ARBA" id="ARBA00022984"/>
    </source>
</evidence>
<evidence type="ECO:0000256" key="12">
    <source>
        <dbReference type="ARBA" id="ARBA00023316"/>
    </source>
</evidence>
<dbReference type="EC" id="2.7.8.13" evidence="13 14"/>
<keyword evidence="13 15" id="KW-0460">Magnesium</keyword>
<dbReference type="Pfam" id="PF00953">
    <property type="entry name" value="Glycos_transf_4"/>
    <property type="match status" value="1"/>
</dbReference>
<feature type="transmembrane region" description="Helical" evidence="13">
    <location>
        <begin position="163"/>
        <end position="184"/>
    </location>
</feature>
<feature type="transmembrane region" description="Helical" evidence="13">
    <location>
        <begin position="20"/>
        <end position="40"/>
    </location>
</feature>
<gene>
    <name evidence="13" type="primary">mraY</name>
    <name evidence="16" type="ORF">ENS59_04950</name>
</gene>
<protein>
    <recommendedName>
        <fullName evidence="13 14">Phospho-N-acetylmuramoyl-pentapeptide-transferase</fullName>
        <ecNumber evidence="13 14">2.7.8.13</ecNumber>
    </recommendedName>
    <alternativeName>
        <fullName evidence="13">UDP-MurNAc-pentapeptide phosphotransferase</fullName>
    </alternativeName>
</protein>
<dbReference type="NCBIfam" id="TIGR00445">
    <property type="entry name" value="mraY"/>
    <property type="match status" value="1"/>
</dbReference>
<dbReference type="EMBL" id="DSVL01000150">
    <property type="protein sequence ID" value="HFH28845.1"/>
    <property type="molecule type" value="Genomic_DNA"/>
</dbReference>
<dbReference type="CDD" id="cd06852">
    <property type="entry name" value="GT_MraY"/>
    <property type="match status" value="1"/>
</dbReference>
<proteinExistence type="inferred from homology"/>
<keyword evidence="12 13" id="KW-0961">Cell wall biogenesis/degradation</keyword>
<dbReference type="AlphaFoldDB" id="A0A7C3IJE5"/>
<keyword evidence="6 13" id="KW-0812">Transmembrane</keyword>
<keyword evidence="7 13" id="KW-0133">Cell shape</keyword>
<feature type="transmembrane region" description="Helical" evidence="13">
    <location>
        <begin position="196"/>
        <end position="218"/>
    </location>
</feature>
<comment type="similarity">
    <text evidence="2 13">Belongs to the glycosyltransferase 4 family. MraY subfamily.</text>
</comment>
<dbReference type="GO" id="GO:0005886">
    <property type="term" value="C:plasma membrane"/>
    <property type="evidence" value="ECO:0007669"/>
    <property type="project" value="UniProtKB-SubCell"/>
</dbReference>
<keyword evidence="3" id="KW-0997">Cell inner membrane</keyword>
<evidence type="ECO:0000256" key="10">
    <source>
        <dbReference type="ARBA" id="ARBA00023136"/>
    </source>
</evidence>
<name>A0A7C3IJE5_9SPIR</name>
<organism evidence="16">
    <name type="scientific">Gracilinema caldarium</name>
    <dbReference type="NCBI Taxonomy" id="215591"/>
    <lineage>
        <taxon>Bacteria</taxon>
        <taxon>Pseudomonadati</taxon>
        <taxon>Spirochaetota</taxon>
        <taxon>Spirochaetia</taxon>
        <taxon>Spirochaetales</taxon>
        <taxon>Breznakiellaceae</taxon>
        <taxon>Gracilinema</taxon>
    </lineage>
</organism>
<evidence type="ECO:0000256" key="5">
    <source>
        <dbReference type="ARBA" id="ARBA00022679"/>
    </source>
</evidence>
<dbReference type="GO" id="GO:0071555">
    <property type="term" value="P:cell wall organization"/>
    <property type="evidence" value="ECO:0007669"/>
    <property type="project" value="UniProtKB-KW"/>
</dbReference>
<accession>A0A7C3IJE5</accession>
<comment type="cofactor">
    <cofactor evidence="13 15">
        <name>Mg(2+)</name>
        <dbReference type="ChEBI" id="CHEBI:18420"/>
    </cofactor>
</comment>
<dbReference type="GO" id="GO:0009252">
    <property type="term" value="P:peptidoglycan biosynthetic process"/>
    <property type="evidence" value="ECO:0007669"/>
    <property type="project" value="UniProtKB-UniRule"/>
</dbReference>
<comment type="caution">
    <text evidence="16">The sequence shown here is derived from an EMBL/GenBank/DDBJ whole genome shotgun (WGS) entry which is preliminary data.</text>
</comment>
<evidence type="ECO:0000256" key="1">
    <source>
        <dbReference type="ARBA" id="ARBA00004141"/>
    </source>
</evidence>
<comment type="subcellular location">
    <subcellularLocation>
        <location evidence="13">Cell membrane</location>
        <topology evidence="13">Multi-pass membrane protein</topology>
    </subcellularLocation>
    <subcellularLocation>
        <location evidence="1">Membrane</location>
        <topology evidence="1">Multi-pass membrane protein</topology>
    </subcellularLocation>
</comment>
<evidence type="ECO:0000256" key="15">
    <source>
        <dbReference type="PIRSR" id="PIRSR600715-1"/>
    </source>
</evidence>
<evidence type="ECO:0000256" key="9">
    <source>
        <dbReference type="ARBA" id="ARBA00022989"/>
    </source>
</evidence>
<keyword evidence="5 13" id="KW-0808">Transferase</keyword>
<dbReference type="PANTHER" id="PTHR22926">
    <property type="entry name" value="PHOSPHO-N-ACETYLMURAMOYL-PENTAPEPTIDE-TRANSFERASE"/>
    <property type="match status" value="1"/>
</dbReference>
<dbReference type="GO" id="GO:0046872">
    <property type="term" value="F:metal ion binding"/>
    <property type="evidence" value="ECO:0007669"/>
    <property type="project" value="UniProtKB-KW"/>
</dbReference>
<dbReference type="GO" id="GO:0008360">
    <property type="term" value="P:regulation of cell shape"/>
    <property type="evidence" value="ECO:0007669"/>
    <property type="project" value="UniProtKB-KW"/>
</dbReference>
<feature type="transmembrane region" description="Helical" evidence="13">
    <location>
        <begin position="337"/>
        <end position="356"/>
    </location>
</feature>
<feature type="binding site" evidence="15">
    <location>
        <position position="266"/>
    </location>
    <ligand>
        <name>Mg(2+)</name>
        <dbReference type="ChEBI" id="CHEBI:18420"/>
    </ligand>
</feature>
<dbReference type="PANTHER" id="PTHR22926:SF5">
    <property type="entry name" value="PHOSPHO-N-ACETYLMURAMOYL-PENTAPEPTIDE-TRANSFERASE HOMOLOG"/>
    <property type="match status" value="1"/>
</dbReference>
<evidence type="ECO:0000256" key="14">
    <source>
        <dbReference type="NCBIfam" id="TIGR00445"/>
    </source>
</evidence>
<keyword evidence="11 13" id="KW-0131">Cell cycle</keyword>
<reference evidence="16" key="1">
    <citation type="journal article" date="2020" name="mSystems">
        <title>Genome- and Community-Level Interaction Insights into Carbon Utilization and Element Cycling Functions of Hydrothermarchaeota in Hydrothermal Sediment.</title>
        <authorList>
            <person name="Zhou Z."/>
            <person name="Liu Y."/>
            <person name="Xu W."/>
            <person name="Pan J."/>
            <person name="Luo Z.H."/>
            <person name="Li M."/>
        </authorList>
    </citation>
    <scope>NUCLEOTIDE SEQUENCE [LARGE SCALE GENOMIC DNA]</scope>
    <source>
        <strain evidence="16">SpSt-503</strain>
    </source>
</reference>
<dbReference type="GO" id="GO:0051301">
    <property type="term" value="P:cell division"/>
    <property type="evidence" value="ECO:0007669"/>
    <property type="project" value="UniProtKB-KW"/>
</dbReference>
<dbReference type="PROSITE" id="PS01348">
    <property type="entry name" value="MRAY_2"/>
    <property type="match status" value="1"/>
</dbReference>
<evidence type="ECO:0000313" key="16">
    <source>
        <dbReference type="EMBL" id="HFH28845.1"/>
    </source>
</evidence>
<evidence type="ECO:0000256" key="11">
    <source>
        <dbReference type="ARBA" id="ARBA00023306"/>
    </source>
</evidence>
<keyword evidence="10 13" id="KW-0472">Membrane</keyword>
<keyword evidence="8 13" id="KW-0573">Peptidoglycan synthesis</keyword>
<evidence type="ECO:0000256" key="13">
    <source>
        <dbReference type="HAMAP-Rule" id="MF_00038"/>
    </source>
</evidence>
<dbReference type="UniPathway" id="UPA00219"/>
<feature type="binding site" evidence="15">
    <location>
        <position position="191"/>
    </location>
    <ligand>
        <name>Mg(2+)</name>
        <dbReference type="ChEBI" id="CHEBI:18420"/>
    </ligand>
</feature>
<feature type="transmembrane region" description="Helical" evidence="13">
    <location>
        <begin position="289"/>
        <end position="310"/>
    </location>
</feature>
<evidence type="ECO:0000256" key="2">
    <source>
        <dbReference type="ARBA" id="ARBA00005583"/>
    </source>
</evidence>
<comment type="pathway">
    <text evidence="13">Cell wall biogenesis; peptidoglycan biosynthesis.</text>
</comment>
<dbReference type="PROSITE" id="PS01347">
    <property type="entry name" value="MRAY_1"/>
    <property type="match status" value="1"/>
</dbReference>
<dbReference type="HAMAP" id="MF_00038">
    <property type="entry name" value="MraY"/>
    <property type="match status" value="1"/>
</dbReference>
<dbReference type="InterPro" id="IPR000715">
    <property type="entry name" value="Glycosyl_transferase_4"/>
</dbReference>
<feature type="transmembrane region" description="Helical" evidence="13">
    <location>
        <begin position="73"/>
        <end position="90"/>
    </location>
</feature>
<comment type="catalytic activity">
    <reaction evidence="13">
        <text>UDP-N-acetyl-alpha-D-muramoyl-L-alanyl-gamma-D-glutamyl-meso-2,6-diaminopimeloyl-D-alanyl-D-alanine + di-trans,octa-cis-undecaprenyl phosphate = di-trans,octa-cis-undecaprenyl diphospho-N-acetyl-alpha-D-muramoyl-L-alanyl-D-glutamyl-meso-2,6-diaminopimeloyl-D-alanyl-D-alanine + UMP</text>
        <dbReference type="Rhea" id="RHEA:28386"/>
        <dbReference type="ChEBI" id="CHEBI:57865"/>
        <dbReference type="ChEBI" id="CHEBI:60392"/>
        <dbReference type="ChEBI" id="CHEBI:61386"/>
        <dbReference type="ChEBI" id="CHEBI:61387"/>
        <dbReference type="EC" id="2.7.8.13"/>
    </reaction>
</comment>
<evidence type="ECO:0000256" key="6">
    <source>
        <dbReference type="ARBA" id="ARBA00022692"/>
    </source>
</evidence>
<feature type="transmembrane region" description="Helical" evidence="13">
    <location>
        <begin position="130"/>
        <end position="151"/>
    </location>
</feature>
<comment type="function">
    <text evidence="13">Catalyzes the initial step of the lipid cycle reactions in the biosynthesis of the cell wall peptidoglycan: transfers peptidoglycan precursor phospho-MurNAc-pentapeptide from UDP-MurNAc-pentapeptide onto the lipid carrier undecaprenyl phosphate, yielding undecaprenyl-pyrophosphoryl-MurNAc-pentapeptide, known as lipid I.</text>
</comment>